<organism evidence="6 7">
    <name type="scientific">Aromatoleum toluolicum</name>
    <dbReference type="NCBI Taxonomy" id="90060"/>
    <lineage>
        <taxon>Bacteria</taxon>
        <taxon>Pseudomonadati</taxon>
        <taxon>Pseudomonadota</taxon>
        <taxon>Betaproteobacteria</taxon>
        <taxon>Rhodocyclales</taxon>
        <taxon>Rhodocyclaceae</taxon>
        <taxon>Aromatoleum</taxon>
    </lineage>
</organism>
<proteinExistence type="predicted"/>
<dbReference type="InterPro" id="IPR027417">
    <property type="entry name" value="P-loop_NTPase"/>
</dbReference>
<name>A0ABX1NAK7_9RHOO</name>
<protein>
    <submittedName>
        <fullName evidence="6">ATP-binding cassette domain-containing protein</fullName>
    </submittedName>
</protein>
<dbReference type="PROSITE" id="PS00211">
    <property type="entry name" value="ABC_TRANSPORTER_1"/>
    <property type="match status" value="1"/>
</dbReference>
<dbReference type="InterPro" id="IPR017871">
    <property type="entry name" value="ABC_transporter-like_CS"/>
</dbReference>
<keyword evidence="2" id="KW-0472">Membrane</keyword>
<keyword evidence="7" id="KW-1185">Reference proteome</keyword>
<keyword evidence="2" id="KW-1003">Cell membrane</keyword>
<dbReference type="CDD" id="cd03219">
    <property type="entry name" value="ABC_Mj1267_LivG_branched"/>
    <property type="match status" value="1"/>
</dbReference>
<dbReference type="Pfam" id="PF12399">
    <property type="entry name" value="BCA_ABC_TP_C"/>
    <property type="match status" value="1"/>
</dbReference>
<evidence type="ECO:0000259" key="5">
    <source>
        <dbReference type="PROSITE" id="PS50893"/>
    </source>
</evidence>
<dbReference type="InterPro" id="IPR003593">
    <property type="entry name" value="AAA+_ATPase"/>
</dbReference>
<dbReference type="RefSeq" id="WP_169137649.1">
    <property type="nucleotide sequence ID" value="NZ_WTVS01000004.1"/>
</dbReference>
<dbReference type="Pfam" id="PF00005">
    <property type="entry name" value="ABC_tran"/>
    <property type="match status" value="1"/>
</dbReference>
<feature type="domain" description="ABC transporter" evidence="5">
    <location>
        <begin position="7"/>
        <end position="234"/>
    </location>
</feature>
<keyword evidence="4 6" id="KW-0067">ATP-binding</keyword>
<dbReference type="Proteomes" id="UP000634522">
    <property type="component" value="Unassembled WGS sequence"/>
</dbReference>
<dbReference type="PANTHER" id="PTHR45772">
    <property type="entry name" value="CONSERVED COMPONENT OF ABC TRANSPORTER FOR NATURAL AMINO ACIDS-RELATED"/>
    <property type="match status" value="1"/>
</dbReference>
<evidence type="ECO:0000313" key="7">
    <source>
        <dbReference type="Proteomes" id="UP000634522"/>
    </source>
</evidence>
<evidence type="ECO:0000313" key="6">
    <source>
        <dbReference type="EMBL" id="NMF96333.1"/>
    </source>
</evidence>
<dbReference type="InterPro" id="IPR003439">
    <property type="entry name" value="ABC_transporter-like_ATP-bd"/>
</dbReference>
<keyword evidence="3" id="KW-0547">Nucleotide-binding</keyword>
<dbReference type="Gene3D" id="3.40.50.300">
    <property type="entry name" value="P-loop containing nucleotide triphosphate hydrolases"/>
    <property type="match status" value="1"/>
</dbReference>
<dbReference type="PROSITE" id="PS50893">
    <property type="entry name" value="ABC_TRANSPORTER_2"/>
    <property type="match status" value="1"/>
</dbReference>
<dbReference type="EMBL" id="WTVS01000004">
    <property type="protein sequence ID" value="NMF96333.1"/>
    <property type="molecule type" value="Genomic_DNA"/>
</dbReference>
<dbReference type="SUPFAM" id="SSF52540">
    <property type="entry name" value="P-loop containing nucleoside triphosphate hydrolases"/>
    <property type="match status" value="1"/>
</dbReference>
<evidence type="ECO:0000256" key="4">
    <source>
        <dbReference type="ARBA" id="ARBA00022840"/>
    </source>
</evidence>
<evidence type="ECO:0000256" key="3">
    <source>
        <dbReference type="ARBA" id="ARBA00022741"/>
    </source>
</evidence>
<dbReference type="GO" id="GO:0005524">
    <property type="term" value="F:ATP binding"/>
    <property type="evidence" value="ECO:0007669"/>
    <property type="project" value="UniProtKB-KW"/>
</dbReference>
<evidence type="ECO:0000256" key="2">
    <source>
        <dbReference type="ARBA" id="ARBA00022475"/>
    </source>
</evidence>
<dbReference type="InterPro" id="IPR032823">
    <property type="entry name" value="BCA_ABC_TP_C"/>
</dbReference>
<keyword evidence="1" id="KW-0813">Transport</keyword>
<reference evidence="6 7" key="1">
    <citation type="submission" date="2019-12" db="EMBL/GenBank/DDBJ databases">
        <title>Comparative genomics gives insights into the taxonomy of the Azoarcus-Aromatoleum group and reveals separate origins of nif in the plant-associated Azoarcus and non-plant-associated Aromatoleum sub-groups.</title>
        <authorList>
            <person name="Lafos M."/>
            <person name="Maluk M."/>
            <person name="Batista M."/>
            <person name="Junghare M."/>
            <person name="Carmona M."/>
            <person name="Faoro H."/>
            <person name="Cruz L.M."/>
            <person name="Battistoni F."/>
            <person name="De Souza E."/>
            <person name="Pedrosa F."/>
            <person name="Chen W.-M."/>
            <person name="Poole P.S."/>
            <person name="Dixon R.A."/>
            <person name="James E.K."/>
        </authorList>
    </citation>
    <scope>NUCLEOTIDE SEQUENCE [LARGE SCALE GENOMIC DNA]</scope>
    <source>
        <strain evidence="6 7">T</strain>
    </source>
</reference>
<sequence length="236" mass="25197">MSANYALEARDLSVRYGGVTANDGVSMHLAQGEIRGLIGPNGAGKSTFIDALSGRRAIAAGSVHLAGSDITALGVVERRLLGLSRSFQRTSIFPGMRIGVQMELAASKIPDADPDEVMRELGLDRLAGRVADEISYGDQRRLDIALALVGRPSVLLLDEPMAGLSVEESMKLARHLRNLARNWGVSVLLVEHDMEVVFGISDSITVLETGKLLAEGTPDEVRAHPKVREAYLGSAA</sequence>
<comment type="caution">
    <text evidence="6">The sequence shown here is derived from an EMBL/GenBank/DDBJ whole genome shotgun (WGS) entry which is preliminary data.</text>
</comment>
<dbReference type="InterPro" id="IPR051120">
    <property type="entry name" value="ABC_AA/LPS_Transport"/>
</dbReference>
<evidence type="ECO:0000256" key="1">
    <source>
        <dbReference type="ARBA" id="ARBA00022448"/>
    </source>
</evidence>
<gene>
    <name evidence="6" type="ORF">GPA27_02850</name>
</gene>
<dbReference type="SMART" id="SM00382">
    <property type="entry name" value="AAA"/>
    <property type="match status" value="1"/>
</dbReference>
<accession>A0ABX1NAK7</accession>